<feature type="chain" id="PRO_5047496566" description="Lipoprotein" evidence="1">
    <location>
        <begin position="24"/>
        <end position="146"/>
    </location>
</feature>
<keyword evidence="3" id="KW-1185">Reference proteome</keyword>
<dbReference type="PROSITE" id="PS51257">
    <property type="entry name" value="PROKAR_LIPOPROTEIN"/>
    <property type="match status" value="1"/>
</dbReference>
<evidence type="ECO:0000313" key="2">
    <source>
        <dbReference type="EMBL" id="MEL0614736.1"/>
    </source>
</evidence>
<name>A0ABU9G8B9_9GAMM</name>
<dbReference type="RefSeq" id="WP_341562811.1">
    <property type="nucleotide sequence ID" value="NZ_JBAKAQ010000001.1"/>
</dbReference>
<accession>A0ABU9G8B9</accession>
<protein>
    <recommendedName>
        <fullName evidence="4">Lipoprotein</fullName>
    </recommendedName>
</protein>
<dbReference type="Proteomes" id="UP001379949">
    <property type="component" value="Unassembled WGS sequence"/>
</dbReference>
<organism evidence="2 3">
    <name type="scientific">Marinomonas arenicola</name>
    <dbReference type="NCBI Taxonomy" id="569601"/>
    <lineage>
        <taxon>Bacteria</taxon>
        <taxon>Pseudomonadati</taxon>
        <taxon>Pseudomonadota</taxon>
        <taxon>Gammaproteobacteria</taxon>
        <taxon>Oceanospirillales</taxon>
        <taxon>Oceanospirillaceae</taxon>
        <taxon>Marinomonas</taxon>
    </lineage>
</organism>
<sequence length="146" mass="15451">MLKIIPFISILLFSLLLQGCASGSYQLTGDKRPEIDPEQVALFSHKPTFSYQVIGTVKATSEKGFSDDARLEKAKVELKEQAAKIGANGVILDQVSESSFEHLGTGLGLSLGSGGVGTSIGSGFSLPKARVTGQAIYYDDTKKLAP</sequence>
<reference evidence="2 3" key="1">
    <citation type="submission" date="2024-02" db="EMBL/GenBank/DDBJ databases">
        <title>Bacteria isolated from the canopy kelp, Nereocystis luetkeana.</title>
        <authorList>
            <person name="Pfister C.A."/>
            <person name="Younker I.T."/>
            <person name="Light S.H."/>
        </authorList>
    </citation>
    <scope>NUCLEOTIDE SEQUENCE [LARGE SCALE GENOMIC DNA]</scope>
    <source>
        <strain evidence="2 3">TI.4.07</strain>
    </source>
</reference>
<dbReference type="EMBL" id="JBAKAR010000019">
    <property type="protein sequence ID" value="MEL0614736.1"/>
    <property type="molecule type" value="Genomic_DNA"/>
</dbReference>
<keyword evidence="1" id="KW-0732">Signal</keyword>
<dbReference type="Gene3D" id="3.30.110.70">
    <property type="entry name" value="Hypothetical protein apc22750. Chain B"/>
    <property type="match status" value="1"/>
</dbReference>
<comment type="caution">
    <text evidence="2">The sequence shown here is derived from an EMBL/GenBank/DDBJ whole genome shotgun (WGS) entry which is preliminary data.</text>
</comment>
<evidence type="ECO:0008006" key="4">
    <source>
        <dbReference type="Google" id="ProtNLM"/>
    </source>
</evidence>
<gene>
    <name evidence="2" type="ORF">V6242_16405</name>
</gene>
<evidence type="ECO:0000313" key="3">
    <source>
        <dbReference type="Proteomes" id="UP001379949"/>
    </source>
</evidence>
<proteinExistence type="predicted"/>
<feature type="signal peptide" evidence="1">
    <location>
        <begin position="1"/>
        <end position="23"/>
    </location>
</feature>
<evidence type="ECO:0000256" key="1">
    <source>
        <dbReference type="SAM" id="SignalP"/>
    </source>
</evidence>